<keyword evidence="1" id="KW-0812">Transmembrane</keyword>
<keyword evidence="3" id="KW-1185">Reference proteome</keyword>
<keyword evidence="1" id="KW-1133">Transmembrane helix</keyword>
<protein>
    <recommendedName>
        <fullName evidence="4">DUF3017 family protein</fullName>
    </recommendedName>
</protein>
<reference evidence="2 3" key="1">
    <citation type="submission" date="2017-10" db="EMBL/GenBank/DDBJ databases">
        <title>Sequencing the genomes of 1000 actinobacteria strains.</title>
        <authorList>
            <person name="Klenk H.-P."/>
        </authorList>
    </citation>
    <scope>NUCLEOTIDE SEQUENCE [LARGE SCALE GENOMIC DNA]</scope>
    <source>
        <strain evidence="2 3">DSM 21801</strain>
    </source>
</reference>
<proteinExistence type="predicted"/>
<sequence length="95" mass="9763">MQTSRINGMQRAAVLAVVVSVAVAVLVSVPLGARILATVMLGLAFQRAVIRDRAVTFAVRGRVFDVLLLGGLGAVIGYLSFAPDLVAGVPPPPPA</sequence>
<gene>
    <name evidence="2" type="ORF">ATL40_0587</name>
</gene>
<feature type="transmembrane region" description="Helical" evidence="1">
    <location>
        <begin position="62"/>
        <end position="81"/>
    </location>
</feature>
<feature type="transmembrane region" description="Helical" evidence="1">
    <location>
        <begin position="12"/>
        <end position="29"/>
    </location>
</feature>
<dbReference type="EMBL" id="PDJD01000001">
    <property type="protein sequence ID" value="PFG19033.1"/>
    <property type="molecule type" value="Genomic_DNA"/>
</dbReference>
<accession>A0A2A9CXA6</accession>
<evidence type="ECO:0000313" key="3">
    <source>
        <dbReference type="Proteomes" id="UP000224915"/>
    </source>
</evidence>
<dbReference type="RefSeq" id="WP_098468230.1">
    <property type="nucleotide sequence ID" value="NZ_PDJD01000001.1"/>
</dbReference>
<evidence type="ECO:0008006" key="4">
    <source>
        <dbReference type="Google" id="ProtNLM"/>
    </source>
</evidence>
<dbReference type="InterPro" id="IPR021385">
    <property type="entry name" value="DUF3017"/>
</dbReference>
<evidence type="ECO:0000256" key="1">
    <source>
        <dbReference type="SAM" id="Phobius"/>
    </source>
</evidence>
<keyword evidence="1" id="KW-0472">Membrane</keyword>
<dbReference type="Pfam" id="PF11222">
    <property type="entry name" value="DUF3017"/>
    <property type="match status" value="1"/>
</dbReference>
<evidence type="ECO:0000313" key="2">
    <source>
        <dbReference type="EMBL" id="PFG19033.1"/>
    </source>
</evidence>
<organism evidence="2 3">
    <name type="scientific">Serinibacter salmoneus</name>
    <dbReference type="NCBI Taxonomy" id="556530"/>
    <lineage>
        <taxon>Bacteria</taxon>
        <taxon>Bacillati</taxon>
        <taxon>Actinomycetota</taxon>
        <taxon>Actinomycetes</taxon>
        <taxon>Micrococcales</taxon>
        <taxon>Beutenbergiaceae</taxon>
        <taxon>Serinibacter</taxon>
    </lineage>
</organism>
<feature type="transmembrane region" description="Helical" evidence="1">
    <location>
        <begin position="35"/>
        <end position="50"/>
    </location>
</feature>
<name>A0A2A9CXA6_9MICO</name>
<comment type="caution">
    <text evidence="2">The sequence shown here is derived from an EMBL/GenBank/DDBJ whole genome shotgun (WGS) entry which is preliminary data.</text>
</comment>
<dbReference type="Proteomes" id="UP000224915">
    <property type="component" value="Unassembled WGS sequence"/>
</dbReference>
<dbReference type="AlphaFoldDB" id="A0A2A9CXA6"/>